<feature type="compositionally biased region" description="Polar residues" evidence="1">
    <location>
        <begin position="51"/>
        <end position="62"/>
    </location>
</feature>
<evidence type="ECO:0000313" key="4">
    <source>
        <dbReference type="Proteomes" id="UP000235728"/>
    </source>
</evidence>
<organism evidence="3 4">
    <name type="scientific">Beauveria bassiana</name>
    <name type="common">White muscardine disease fungus</name>
    <name type="synonym">Tritirachium shiotae</name>
    <dbReference type="NCBI Taxonomy" id="176275"/>
    <lineage>
        <taxon>Eukaryota</taxon>
        <taxon>Fungi</taxon>
        <taxon>Dikarya</taxon>
        <taxon>Ascomycota</taxon>
        <taxon>Pezizomycotina</taxon>
        <taxon>Sordariomycetes</taxon>
        <taxon>Hypocreomycetidae</taxon>
        <taxon>Hypocreales</taxon>
        <taxon>Cordycipitaceae</taxon>
        <taxon>Beauveria</taxon>
    </lineage>
</organism>
<dbReference type="Pfam" id="PF20516">
    <property type="entry name" value="PDDEXK_12"/>
    <property type="match status" value="1"/>
</dbReference>
<name>A0A2N6NB27_BEABA</name>
<reference evidence="3 4" key="1">
    <citation type="journal article" date="2016" name="Appl. Microbiol. Biotechnol.">
        <title>Characterization of T-DNA insertion mutants with decreased virulence in the entomopathogenic fungus Beauveria bassiana JEF-007.</title>
        <authorList>
            <person name="Kim S."/>
            <person name="Lee S.J."/>
            <person name="Nai Y.S."/>
            <person name="Yu J.S."/>
            <person name="Lee M.R."/>
            <person name="Yang Y.T."/>
            <person name="Kim J.S."/>
        </authorList>
    </citation>
    <scope>NUCLEOTIDE SEQUENCE [LARGE SCALE GENOMIC DNA]</scope>
    <source>
        <strain evidence="3 4">JEF-007</strain>
    </source>
</reference>
<feature type="domain" description="PD-(D/E)XK nuclease-like" evidence="2">
    <location>
        <begin position="147"/>
        <end position="437"/>
    </location>
</feature>
<dbReference type="AlphaFoldDB" id="A0A2N6NB27"/>
<sequence length="461" mass="50753">MDSFVVQAWINDVAMVNTPSPRKRARTSQNDDDDDDEIAPLDLDKTPVRPSGSSTRSASTFQAALVTRPAFSTAQPSSETSRSRSSSPSKRFQKIGSLLALAVPVHFTKTPVLGTALPSDAKGLFKTLSAVRAKVRLLPAVLRSHPDFRGDDEILESMWADDSEGQGTIEAHEAAWRRQEELRRIVAESTDASNEGRFESGWNNLVHTPILKLATRDMPRLIIEPVMSAQIMPAFRPLLASGQQLLLPSSSSVSITTGSSHASDHGGVAAVPAPRPVAAIGLSVHKMIDYVVALRPSDTLRALIDAFLLGEPRERNSINQTRYMPLQKRPAPIFIETKRTSGVQDGASVQLGVWLAAWYERLRTLTALAGSPQEKLITLPLIQVTSGVWTLMFAVDEGTQIRVRYRDWKIGDTDSTVGIYQLQASLVALGKWMENTFEPWFTDLLERAVENRRRIARQLAG</sequence>
<feature type="compositionally biased region" description="Acidic residues" evidence="1">
    <location>
        <begin position="30"/>
        <end position="39"/>
    </location>
</feature>
<evidence type="ECO:0000313" key="3">
    <source>
        <dbReference type="EMBL" id="PMB64467.1"/>
    </source>
</evidence>
<comment type="caution">
    <text evidence="3">The sequence shown here is derived from an EMBL/GenBank/DDBJ whole genome shotgun (WGS) entry which is preliminary data.</text>
</comment>
<dbReference type="OMA" id="ENSIAYM"/>
<accession>A0A2N6NB27</accession>
<feature type="compositionally biased region" description="Low complexity" evidence="1">
    <location>
        <begin position="76"/>
        <end position="89"/>
    </location>
</feature>
<evidence type="ECO:0000256" key="1">
    <source>
        <dbReference type="SAM" id="MobiDB-lite"/>
    </source>
</evidence>
<feature type="region of interest" description="Disordered" evidence="1">
    <location>
        <begin position="16"/>
        <end position="89"/>
    </location>
</feature>
<dbReference type="Proteomes" id="UP000235728">
    <property type="component" value="Unassembled WGS sequence"/>
</dbReference>
<gene>
    <name evidence="3" type="ORF">BM221_009856</name>
</gene>
<dbReference type="EMBL" id="MRVG01000013">
    <property type="protein sequence ID" value="PMB64467.1"/>
    <property type="molecule type" value="Genomic_DNA"/>
</dbReference>
<evidence type="ECO:0000259" key="2">
    <source>
        <dbReference type="Pfam" id="PF20516"/>
    </source>
</evidence>
<dbReference type="InterPro" id="IPR046797">
    <property type="entry name" value="PDDEXK_12"/>
</dbReference>
<proteinExistence type="predicted"/>
<protein>
    <recommendedName>
        <fullName evidence="2">PD-(D/E)XK nuclease-like domain-containing protein</fullName>
    </recommendedName>
</protein>